<keyword evidence="2" id="KW-0677">Repeat</keyword>
<dbReference type="EMBL" id="MRZV01000064">
    <property type="protein sequence ID" value="PIK60167.1"/>
    <property type="molecule type" value="Genomic_DNA"/>
</dbReference>
<dbReference type="Pfam" id="PF23598">
    <property type="entry name" value="LRR_14"/>
    <property type="match status" value="1"/>
</dbReference>
<feature type="compositionally biased region" description="Basic residues" evidence="3">
    <location>
        <begin position="57"/>
        <end position="69"/>
    </location>
</feature>
<proteinExistence type="predicted"/>
<evidence type="ECO:0000313" key="5">
    <source>
        <dbReference type="EMBL" id="PIK60167.1"/>
    </source>
</evidence>
<organism evidence="5 6">
    <name type="scientific">Stichopus japonicus</name>
    <name type="common">Sea cucumber</name>
    <dbReference type="NCBI Taxonomy" id="307972"/>
    <lineage>
        <taxon>Eukaryota</taxon>
        <taxon>Metazoa</taxon>
        <taxon>Echinodermata</taxon>
        <taxon>Eleutherozoa</taxon>
        <taxon>Echinozoa</taxon>
        <taxon>Holothuroidea</taxon>
        <taxon>Aspidochirotacea</taxon>
        <taxon>Aspidochirotida</taxon>
        <taxon>Stichopodidae</taxon>
        <taxon>Apostichopus</taxon>
    </lineage>
</organism>
<evidence type="ECO:0000256" key="1">
    <source>
        <dbReference type="ARBA" id="ARBA00022614"/>
    </source>
</evidence>
<dbReference type="STRING" id="307972.A0A2G8LIT4"/>
<name>A0A2G8LIT4_STIJA</name>
<sequence length="458" mass="52876">MDSWIRSLLEISRWIGERLDYHVDGCNPVVAILMLTLVSMICVYRYLQADTADDSHSRRRPQKAPRASHSKKESRQLAKKKHKKAPSFSSNHGHSAYTTVVYHVGPRIRPELLCNLCKVVIAKSGSTEPVVFAAKLHKYEALSTTAWICGSQLTSLNLSNNRLNSLPLEDCIGNCDKLLELDCKNNQLRRLPASIGLLRRLQVLNLTNNFMTELPSDIGQLLCLEELCVHSNRLKSLPDTLCNLINLRDLYLGENHRLKKLPHNFGFLIRLAELDISSCSLDHLPESLSNCTSLSKVWMSHNKLKYLPSQLGRLHQLKELHVCNNKLRYFPASISYLQLYTFRATNNPLLNEWDKDKCEDLRSHPRQSLPPLQELAARTLVKEQLVYRYPRSLIPRQLREKLKSYRRCSCCGEPFFDYYKSDLCFATVFVFHRLPLYQQICSPHINDRCSEVNIQQRY</sequence>
<dbReference type="InterPro" id="IPR032675">
    <property type="entry name" value="LRR_dom_sf"/>
</dbReference>
<dbReference type="PANTHER" id="PTHR48051:SF54">
    <property type="entry name" value="LEUCINE-RICH REPEAT-CONTAINING PROTEIN"/>
    <property type="match status" value="1"/>
</dbReference>
<dbReference type="Proteomes" id="UP000230750">
    <property type="component" value="Unassembled WGS sequence"/>
</dbReference>
<dbReference type="InterPro" id="IPR001611">
    <property type="entry name" value="Leu-rich_rpt"/>
</dbReference>
<dbReference type="InterPro" id="IPR055414">
    <property type="entry name" value="LRR_R13L4/SHOC2-like"/>
</dbReference>
<feature type="region of interest" description="Disordered" evidence="3">
    <location>
        <begin position="54"/>
        <end position="92"/>
    </location>
</feature>
<dbReference type="InterPro" id="IPR003591">
    <property type="entry name" value="Leu-rich_rpt_typical-subtyp"/>
</dbReference>
<dbReference type="PROSITE" id="PS51450">
    <property type="entry name" value="LRR"/>
    <property type="match status" value="1"/>
</dbReference>
<dbReference type="SMART" id="SM00369">
    <property type="entry name" value="LRR_TYP"/>
    <property type="match status" value="5"/>
</dbReference>
<evidence type="ECO:0000259" key="4">
    <source>
        <dbReference type="Pfam" id="PF23598"/>
    </source>
</evidence>
<evidence type="ECO:0000256" key="2">
    <source>
        <dbReference type="ARBA" id="ARBA00022737"/>
    </source>
</evidence>
<keyword evidence="6" id="KW-1185">Reference proteome</keyword>
<dbReference type="SMART" id="SM00364">
    <property type="entry name" value="LRR_BAC"/>
    <property type="match status" value="5"/>
</dbReference>
<accession>A0A2G8LIT4</accession>
<dbReference type="OrthoDB" id="2021138at2759"/>
<gene>
    <name evidence="5" type="ORF">BSL78_02888</name>
</gene>
<keyword evidence="1" id="KW-0433">Leucine-rich repeat</keyword>
<dbReference type="GO" id="GO:0005737">
    <property type="term" value="C:cytoplasm"/>
    <property type="evidence" value="ECO:0007669"/>
    <property type="project" value="TreeGrafter"/>
</dbReference>
<dbReference type="AlphaFoldDB" id="A0A2G8LIT4"/>
<dbReference type="Gene3D" id="3.80.10.10">
    <property type="entry name" value="Ribonuclease Inhibitor"/>
    <property type="match status" value="1"/>
</dbReference>
<dbReference type="SUPFAM" id="SSF52058">
    <property type="entry name" value="L domain-like"/>
    <property type="match status" value="1"/>
</dbReference>
<evidence type="ECO:0000313" key="6">
    <source>
        <dbReference type="Proteomes" id="UP000230750"/>
    </source>
</evidence>
<dbReference type="InterPro" id="IPR050216">
    <property type="entry name" value="LRR_domain-containing"/>
</dbReference>
<dbReference type="Pfam" id="PF00560">
    <property type="entry name" value="LRR_1"/>
    <property type="match status" value="1"/>
</dbReference>
<protein>
    <recommendedName>
        <fullName evidence="4">Disease resistance R13L4/SHOC-2-like LRR domain-containing protein</fullName>
    </recommendedName>
</protein>
<reference evidence="5 6" key="1">
    <citation type="journal article" date="2017" name="PLoS Biol.">
        <title>The sea cucumber genome provides insights into morphological evolution and visceral regeneration.</title>
        <authorList>
            <person name="Zhang X."/>
            <person name="Sun L."/>
            <person name="Yuan J."/>
            <person name="Sun Y."/>
            <person name="Gao Y."/>
            <person name="Zhang L."/>
            <person name="Li S."/>
            <person name="Dai H."/>
            <person name="Hamel J.F."/>
            <person name="Liu C."/>
            <person name="Yu Y."/>
            <person name="Liu S."/>
            <person name="Lin W."/>
            <person name="Guo K."/>
            <person name="Jin S."/>
            <person name="Xu P."/>
            <person name="Storey K.B."/>
            <person name="Huan P."/>
            <person name="Zhang T."/>
            <person name="Zhou Y."/>
            <person name="Zhang J."/>
            <person name="Lin C."/>
            <person name="Li X."/>
            <person name="Xing L."/>
            <person name="Huo D."/>
            <person name="Sun M."/>
            <person name="Wang L."/>
            <person name="Mercier A."/>
            <person name="Li F."/>
            <person name="Yang H."/>
            <person name="Xiang J."/>
        </authorList>
    </citation>
    <scope>NUCLEOTIDE SEQUENCE [LARGE SCALE GENOMIC DNA]</scope>
    <source>
        <strain evidence="5">Shaxun</strain>
        <tissue evidence="5">Muscle</tissue>
    </source>
</reference>
<evidence type="ECO:0000256" key="3">
    <source>
        <dbReference type="SAM" id="MobiDB-lite"/>
    </source>
</evidence>
<feature type="domain" description="Disease resistance R13L4/SHOC-2-like LRR" evidence="4">
    <location>
        <begin position="152"/>
        <end position="251"/>
    </location>
</feature>
<dbReference type="PANTHER" id="PTHR48051">
    <property type="match status" value="1"/>
</dbReference>
<comment type="caution">
    <text evidence="5">The sequence shown here is derived from an EMBL/GenBank/DDBJ whole genome shotgun (WGS) entry which is preliminary data.</text>
</comment>